<organism evidence="1 2">
    <name type="scientific">Lucilia cuprina</name>
    <name type="common">Green bottle fly</name>
    <name type="synonym">Australian sheep blowfly</name>
    <dbReference type="NCBI Taxonomy" id="7375"/>
    <lineage>
        <taxon>Eukaryota</taxon>
        <taxon>Metazoa</taxon>
        <taxon>Ecdysozoa</taxon>
        <taxon>Arthropoda</taxon>
        <taxon>Hexapoda</taxon>
        <taxon>Insecta</taxon>
        <taxon>Pterygota</taxon>
        <taxon>Neoptera</taxon>
        <taxon>Endopterygota</taxon>
        <taxon>Diptera</taxon>
        <taxon>Brachycera</taxon>
        <taxon>Muscomorpha</taxon>
        <taxon>Oestroidea</taxon>
        <taxon>Calliphoridae</taxon>
        <taxon>Luciliinae</taxon>
        <taxon>Lucilia</taxon>
    </lineage>
</organism>
<sequence length="153" mass="17724">MNSLIISMKIFEIHLTIRKKINLNGWSSPNFKTTNFVIKDTLKNTYFPRKCEGVIAVCLICGTKIKGSKKVASNFLQHYRNQHVKEYKEFKHMKSDKKSSKDLNKKKFDEKVLKFIRSSFSPMSAVATTTDNRSNFIKAFKTFGVKITRDDES</sequence>
<gene>
    <name evidence="1" type="ORF">FF38_01885</name>
</gene>
<dbReference type="Proteomes" id="UP000037069">
    <property type="component" value="Unassembled WGS sequence"/>
</dbReference>
<evidence type="ECO:0000313" key="2">
    <source>
        <dbReference type="Proteomes" id="UP000037069"/>
    </source>
</evidence>
<protein>
    <recommendedName>
        <fullName evidence="3">BED-type domain-containing protein</fullName>
    </recommendedName>
</protein>
<dbReference type="AlphaFoldDB" id="A0A0L0BSK6"/>
<keyword evidence="2" id="KW-1185">Reference proteome</keyword>
<accession>A0A0L0BSK6</accession>
<reference evidence="1 2" key="1">
    <citation type="journal article" date="2015" name="Nat. Commun.">
        <title>Lucilia cuprina genome unlocks parasitic fly biology to underpin future interventions.</title>
        <authorList>
            <person name="Anstead C.A."/>
            <person name="Korhonen P.K."/>
            <person name="Young N.D."/>
            <person name="Hall R.S."/>
            <person name="Jex A.R."/>
            <person name="Murali S.C."/>
            <person name="Hughes D.S."/>
            <person name="Lee S.F."/>
            <person name="Perry T."/>
            <person name="Stroehlein A.J."/>
            <person name="Ansell B.R."/>
            <person name="Breugelmans B."/>
            <person name="Hofmann A."/>
            <person name="Qu J."/>
            <person name="Dugan S."/>
            <person name="Lee S.L."/>
            <person name="Chao H."/>
            <person name="Dinh H."/>
            <person name="Han Y."/>
            <person name="Doddapaneni H.V."/>
            <person name="Worley K.C."/>
            <person name="Muzny D.M."/>
            <person name="Ioannidis P."/>
            <person name="Waterhouse R.M."/>
            <person name="Zdobnov E.M."/>
            <person name="James P.J."/>
            <person name="Bagnall N.H."/>
            <person name="Kotze A.C."/>
            <person name="Gibbs R.A."/>
            <person name="Richards S."/>
            <person name="Batterham P."/>
            <person name="Gasser R.B."/>
        </authorList>
    </citation>
    <scope>NUCLEOTIDE SEQUENCE [LARGE SCALE GENOMIC DNA]</scope>
    <source>
        <strain evidence="1 2">LS</strain>
        <tissue evidence="1">Full body</tissue>
    </source>
</reference>
<evidence type="ECO:0008006" key="3">
    <source>
        <dbReference type="Google" id="ProtNLM"/>
    </source>
</evidence>
<proteinExistence type="predicted"/>
<evidence type="ECO:0000313" key="1">
    <source>
        <dbReference type="EMBL" id="KNC22209.1"/>
    </source>
</evidence>
<comment type="caution">
    <text evidence="1">The sequence shown here is derived from an EMBL/GenBank/DDBJ whole genome shotgun (WGS) entry which is preliminary data.</text>
</comment>
<name>A0A0L0BSK6_LUCCU</name>
<dbReference type="EMBL" id="JRES01001533">
    <property type="protein sequence ID" value="KNC22209.1"/>
    <property type="molecule type" value="Genomic_DNA"/>
</dbReference>